<proteinExistence type="predicted"/>
<feature type="compositionally biased region" description="Polar residues" evidence="1">
    <location>
        <begin position="46"/>
        <end position="57"/>
    </location>
</feature>
<feature type="signal peptide" evidence="2">
    <location>
        <begin position="1"/>
        <end position="21"/>
    </location>
</feature>
<reference evidence="3 4" key="1">
    <citation type="journal article" date="2020" name="Microbiol. Resour. Announc.">
        <title>Draft Genome Sequence of a Cladosporium Species Isolated from the Mesophotic Ascidian Didemnum maculosum.</title>
        <authorList>
            <person name="Gioti A."/>
            <person name="Siaperas R."/>
            <person name="Nikolaivits E."/>
            <person name="Le Goff G."/>
            <person name="Ouazzani J."/>
            <person name="Kotoulas G."/>
            <person name="Topakas E."/>
        </authorList>
    </citation>
    <scope>NUCLEOTIDE SEQUENCE [LARGE SCALE GENOMIC DNA]</scope>
    <source>
        <strain evidence="3 4">TM138-S3</strain>
    </source>
</reference>
<keyword evidence="4" id="KW-1185">Reference proteome</keyword>
<comment type="caution">
    <text evidence="3">The sequence shown here is derived from an EMBL/GenBank/DDBJ whole genome shotgun (WGS) entry which is preliminary data.</text>
</comment>
<accession>A0AB34KKK5</accession>
<dbReference type="AlphaFoldDB" id="A0AB34KKK5"/>
<dbReference type="GeneID" id="96009588"/>
<protein>
    <submittedName>
        <fullName evidence="3">Uncharacterized protein</fullName>
    </submittedName>
</protein>
<keyword evidence="2" id="KW-0732">Signal</keyword>
<feature type="chain" id="PRO_5044268874" evidence="2">
    <location>
        <begin position="22"/>
        <end position="89"/>
    </location>
</feature>
<evidence type="ECO:0000313" key="3">
    <source>
        <dbReference type="EMBL" id="KAL1584090.1"/>
    </source>
</evidence>
<evidence type="ECO:0000313" key="4">
    <source>
        <dbReference type="Proteomes" id="UP000803884"/>
    </source>
</evidence>
<sequence>MSTQADELLSILLVSLRNAAATFGEGSPPYESIRKSIEEHVQAMQASGHSTNITHARQSPQSAGAQQAAGDSMTLAFENLAIQPKQDFR</sequence>
<evidence type="ECO:0000256" key="2">
    <source>
        <dbReference type="SAM" id="SignalP"/>
    </source>
</evidence>
<dbReference type="EMBL" id="JAAQHG020000029">
    <property type="protein sequence ID" value="KAL1584090.1"/>
    <property type="molecule type" value="Genomic_DNA"/>
</dbReference>
<dbReference type="Proteomes" id="UP000803884">
    <property type="component" value="Unassembled WGS sequence"/>
</dbReference>
<gene>
    <name evidence="3" type="ORF">WHR41_08146</name>
</gene>
<evidence type="ECO:0000256" key="1">
    <source>
        <dbReference type="SAM" id="MobiDB-lite"/>
    </source>
</evidence>
<dbReference type="RefSeq" id="XP_069227196.1">
    <property type="nucleotide sequence ID" value="XM_069376750.1"/>
</dbReference>
<organism evidence="3 4">
    <name type="scientific">Cladosporium halotolerans</name>
    <dbReference type="NCBI Taxonomy" id="1052096"/>
    <lineage>
        <taxon>Eukaryota</taxon>
        <taxon>Fungi</taxon>
        <taxon>Dikarya</taxon>
        <taxon>Ascomycota</taxon>
        <taxon>Pezizomycotina</taxon>
        <taxon>Dothideomycetes</taxon>
        <taxon>Dothideomycetidae</taxon>
        <taxon>Cladosporiales</taxon>
        <taxon>Cladosporiaceae</taxon>
        <taxon>Cladosporium</taxon>
    </lineage>
</organism>
<name>A0AB34KKK5_9PEZI</name>
<feature type="compositionally biased region" description="Low complexity" evidence="1">
    <location>
        <begin position="58"/>
        <end position="70"/>
    </location>
</feature>
<feature type="region of interest" description="Disordered" evidence="1">
    <location>
        <begin position="46"/>
        <end position="70"/>
    </location>
</feature>